<feature type="domain" description="Alpha/beta hydrolase fold-3" evidence="2">
    <location>
        <begin position="87"/>
        <end position="291"/>
    </location>
</feature>
<comment type="caution">
    <text evidence="3">The sequence shown here is derived from an EMBL/GenBank/DDBJ whole genome shotgun (WGS) entry which is preliminary data.</text>
</comment>
<sequence length="312" mass="34723">MSLAARRISTALSKNTRKRITELKAYPTIETWMNPVTRGLARRLANHEWEKCLSEIDFEYRMNDVEIAGRPCVTYETAGDRRDDLFLFYVHGGAFVSGSPRVNASMILPAVRNTGAQCLGASYSLLPDGRFPTPLEEVDRVYKAALKEHQGKRIVAFGDSIGGGILLASLMRWRDEGVQLPDRVVLASPAVDGVGASDTHRTIDGHDPHLRTHQGRSVQKLFQYYAPGEDLHNPLISPIYGYFSGLPPMLIHVGSREVLLGDAARLAEAARRAGINSTLRVFDGMFHLFHMHWSLSEAKTAHEDIAEFIRSV</sequence>
<dbReference type="InterPro" id="IPR013094">
    <property type="entry name" value="AB_hydrolase_3"/>
</dbReference>
<dbReference type="Proteomes" id="UP001596116">
    <property type="component" value="Unassembled WGS sequence"/>
</dbReference>
<keyword evidence="4" id="KW-1185">Reference proteome</keyword>
<dbReference type="InterPro" id="IPR050300">
    <property type="entry name" value="GDXG_lipolytic_enzyme"/>
</dbReference>
<gene>
    <name evidence="3" type="ORF">ACFMB1_08375</name>
</gene>
<evidence type="ECO:0000259" key="2">
    <source>
        <dbReference type="Pfam" id="PF07859"/>
    </source>
</evidence>
<dbReference type="SUPFAM" id="SSF53474">
    <property type="entry name" value="alpha/beta-Hydrolases"/>
    <property type="match status" value="1"/>
</dbReference>
<accession>A0ABW1KVL1</accession>
<evidence type="ECO:0000313" key="4">
    <source>
        <dbReference type="Proteomes" id="UP001596116"/>
    </source>
</evidence>
<dbReference type="InterPro" id="IPR029058">
    <property type="entry name" value="AB_hydrolase_fold"/>
</dbReference>
<dbReference type="PANTHER" id="PTHR48081:SF8">
    <property type="entry name" value="ALPHA_BETA HYDROLASE FOLD-3 DOMAIN-CONTAINING PROTEIN-RELATED"/>
    <property type="match status" value="1"/>
</dbReference>
<dbReference type="EMBL" id="JBHPON010000001">
    <property type="protein sequence ID" value="MFC6035554.1"/>
    <property type="molecule type" value="Genomic_DNA"/>
</dbReference>
<dbReference type="Gene3D" id="3.40.50.1820">
    <property type="entry name" value="alpha/beta hydrolase"/>
    <property type="match status" value="1"/>
</dbReference>
<evidence type="ECO:0000313" key="3">
    <source>
        <dbReference type="EMBL" id="MFC6035554.1"/>
    </source>
</evidence>
<name>A0ABW1KVL1_9PROT</name>
<dbReference type="GO" id="GO:0016787">
    <property type="term" value="F:hydrolase activity"/>
    <property type="evidence" value="ECO:0007669"/>
    <property type="project" value="UniProtKB-KW"/>
</dbReference>
<dbReference type="RefSeq" id="WP_379879084.1">
    <property type="nucleotide sequence ID" value="NZ_JBHPON010000001.1"/>
</dbReference>
<dbReference type="Pfam" id="PF07859">
    <property type="entry name" value="Abhydrolase_3"/>
    <property type="match status" value="1"/>
</dbReference>
<proteinExistence type="predicted"/>
<dbReference type="PANTHER" id="PTHR48081">
    <property type="entry name" value="AB HYDROLASE SUPERFAMILY PROTEIN C4A8.06C"/>
    <property type="match status" value="1"/>
</dbReference>
<protein>
    <submittedName>
        <fullName evidence="3">Alpha/beta hydrolase fold domain-containing protein</fullName>
    </submittedName>
</protein>
<reference evidence="3 4" key="1">
    <citation type="submission" date="2024-09" db="EMBL/GenBank/DDBJ databases">
        <authorList>
            <person name="Zhang Z.-H."/>
        </authorList>
    </citation>
    <scope>NUCLEOTIDE SEQUENCE [LARGE SCALE GENOMIC DNA]</scope>
    <source>
        <strain evidence="3 4">HHTR114</strain>
    </source>
</reference>
<keyword evidence="1 3" id="KW-0378">Hydrolase</keyword>
<organism evidence="3 4">
    <name type="scientific">Hyphococcus aureus</name>
    <dbReference type="NCBI Taxonomy" id="2666033"/>
    <lineage>
        <taxon>Bacteria</taxon>
        <taxon>Pseudomonadati</taxon>
        <taxon>Pseudomonadota</taxon>
        <taxon>Alphaproteobacteria</taxon>
        <taxon>Parvularculales</taxon>
        <taxon>Parvularculaceae</taxon>
        <taxon>Hyphococcus</taxon>
    </lineage>
</organism>
<evidence type="ECO:0000256" key="1">
    <source>
        <dbReference type="ARBA" id="ARBA00022801"/>
    </source>
</evidence>